<dbReference type="GeneID" id="4391041"/>
<evidence type="ECO:0000313" key="3">
    <source>
        <dbReference type="Proteomes" id="UP000001056"/>
    </source>
</evidence>
<dbReference type="AlphaFoldDB" id="Q2H798"/>
<dbReference type="VEuPathDB" id="FungiDB:CHGG_05467"/>
<dbReference type="Proteomes" id="UP000001056">
    <property type="component" value="Unassembled WGS sequence"/>
</dbReference>
<sequence>MAAPTRHDAAAAVTFLVSGMAREDCVYPPYPYQDQLHEIDLVPLPLPAQAAGVEETRGRDSWRDDAYTAMLGMSADLATPPKREAGQGQYSDVDTRSVEVSLDEEDLARRGVELKS</sequence>
<feature type="region of interest" description="Disordered" evidence="1">
    <location>
        <begin position="75"/>
        <end position="97"/>
    </location>
</feature>
<organism evidence="2 3">
    <name type="scientific">Chaetomium globosum (strain ATCC 6205 / CBS 148.51 / DSM 1962 / NBRC 6347 / NRRL 1970)</name>
    <name type="common">Soil fungus</name>
    <dbReference type="NCBI Taxonomy" id="306901"/>
    <lineage>
        <taxon>Eukaryota</taxon>
        <taxon>Fungi</taxon>
        <taxon>Dikarya</taxon>
        <taxon>Ascomycota</taxon>
        <taxon>Pezizomycotina</taxon>
        <taxon>Sordariomycetes</taxon>
        <taxon>Sordariomycetidae</taxon>
        <taxon>Sordariales</taxon>
        <taxon>Chaetomiaceae</taxon>
        <taxon>Chaetomium</taxon>
    </lineage>
</organism>
<dbReference type="EMBL" id="CH408031">
    <property type="protein sequence ID" value="EAQ88848.1"/>
    <property type="molecule type" value="Genomic_DNA"/>
</dbReference>
<protein>
    <submittedName>
        <fullName evidence="2">Uncharacterized protein</fullName>
    </submittedName>
</protein>
<accession>Q2H798</accession>
<name>Q2H798_CHAGB</name>
<reference evidence="3" key="1">
    <citation type="journal article" date="2015" name="Genome Announc.">
        <title>Draft genome sequence of the cellulolytic fungus Chaetomium globosum.</title>
        <authorList>
            <person name="Cuomo C.A."/>
            <person name="Untereiner W.A."/>
            <person name="Ma L.-J."/>
            <person name="Grabherr M."/>
            <person name="Birren B.W."/>
        </authorList>
    </citation>
    <scope>NUCLEOTIDE SEQUENCE [LARGE SCALE GENOMIC DNA]</scope>
    <source>
        <strain evidence="3">ATCC 6205 / CBS 148.51 / DSM 1962 / NBRC 6347 / NRRL 1970</strain>
    </source>
</reference>
<dbReference type="HOGENOM" id="CLU_2096595_0_0_1"/>
<dbReference type="RefSeq" id="XP_001221562.1">
    <property type="nucleotide sequence ID" value="XM_001221561.1"/>
</dbReference>
<evidence type="ECO:0000256" key="1">
    <source>
        <dbReference type="SAM" id="MobiDB-lite"/>
    </source>
</evidence>
<keyword evidence="3" id="KW-1185">Reference proteome</keyword>
<proteinExistence type="predicted"/>
<gene>
    <name evidence="2" type="ORF">CHGG_05467</name>
</gene>
<dbReference type="InParanoid" id="Q2H798"/>
<dbReference type="OrthoDB" id="10302654at2759"/>
<evidence type="ECO:0000313" key="2">
    <source>
        <dbReference type="EMBL" id="EAQ88848.1"/>
    </source>
</evidence>